<feature type="domain" description="DUF397" evidence="2">
    <location>
        <begin position="19"/>
        <end position="71"/>
    </location>
</feature>
<evidence type="ECO:0000313" key="4">
    <source>
        <dbReference type="Proteomes" id="UP000462055"/>
    </source>
</evidence>
<feature type="compositionally biased region" description="Pro residues" evidence="1">
    <location>
        <begin position="1"/>
        <end position="11"/>
    </location>
</feature>
<accession>A0A6I4MNP1</accession>
<gene>
    <name evidence="3" type="ORF">F8568_034910</name>
</gene>
<comment type="caution">
    <text evidence="3">The sequence shown here is derived from an EMBL/GenBank/DDBJ whole genome shotgun (WGS) entry which is preliminary data.</text>
</comment>
<dbReference type="EMBL" id="WBMS02000038">
    <property type="protein sequence ID" value="MWA05467.1"/>
    <property type="molecule type" value="Genomic_DNA"/>
</dbReference>
<name>A0A6I4MNP1_9ACTN</name>
<keyword evidence="4" id="KW-1185">Reference proteome</keyword>
<reference evidence="3" key="1">
    <citation type="submission" date="2019-12" db="EMBL/GenBank/DDBJ databases">
        <title>Actinomadura physcomitrii sp. nov., a novel actinomycete isolated from moss [Physcomitrium sphaericum (Ludw) Fuernr].</title>
        <authorList>
            <person name="Zhuang X."/>
        </authorList>
    </citation>
    <scope>NUCLEOTIDE SEQUENCE [LARGE SCALE GENOMIC DNA]</scope>
    <source>
        <strain evidence="3">LD22</strain>
    </source>
</reference>
<dbReference type="Pfam" id="PF04149">
    <property type="entry name" value="DUF397"/>
    <property type="match status" value="1"/>
</dbReference>
<dbReference type="Proteomes" id="UP000462055">
    <property type="component" value="Unassembled WGS sequence"/>
</dbReference>
<sequence>MNPTPPSPDAPSSPFDHVAWRKSSHSQGDGADCVEIARMPGLIAIRDSKDPDGPRIILPAETAKAVAAAIKAGLHVHE</sequence>
<dbReference type="RefSeq" id="WP_151597927.1">
    <property type="nucleotide sequence ID" value="NZ_WBMS02000038.1"/>
</dbReference>
<feature type="region of interest" description="Disordered" evidence="1">
    <location>
        <begin position="1"/>
        <end position="30"/>
    </location>
</feature>
<evidence type="ECO:0000256" key="1">
    <source>
        <dbReference type="SAM" id="MobiDB-lite"/>
    </source>
</evidence>
<dbReference type="InterPro" id="IPR007278">
    <property type="entry name" value="DUF397"/>
</dbReference>
<proteinExistence type="predicted"/>
<evidence type="ECO:0000313" key="3">
    <source>
        <dbReference type="EMBL" id="MWA05467.1"/>
    </source>
</evidence>
<evidence type="ECO:0000259" key="2">
    <source>
        <dbReference type="Pfam" id="PF04149"/>
    </source>
</evidence>
<organism evidence="3 4">
    <name type="scientific">Actinomadura physcomitrii</name>
    <dbReference type="NCBI Taxonomy" id="2650748"/>
    <lineage>
        <taxon>Bacteria</taxon>
        <taxon>Bacillati</taxon>
        <taxon>Actinomycetota</taxon>
        <taxon>Actinomycetes</taxon>
        <taxon>Streptosporangiales</taxon>
        <taxon>Thermomonosporaceae</taxon>
        <taxon>Actinomadura</taxon>
    </lineage>
</organism>
<protein>
    <submittedName>
        <fullName evidence="3">DUF397 domain-containing protein</fullName>
    </submittedName>
</protein>
<dbReference type="AlphaFoldDB" id="A0A6I4MNP1"/>